<organism evidence="7 8">
    <name type="scientific">Microbacterium enclense</name>
    <dbReference type="NCBI Taxonomy" id="993073"/>
    <lineage>
        <taxon>Bacteria</taxon>
        <taxon>Bacillati</taxon>
        <taxon>Actinomycetota</taxon>
        <taxon>Actinomycetes</taxon>
        <taxon>Micrococcales</taxon>
        <taxon>Microbacteriaceae</taxon>
        <taxon>Microbacterium</taxon>
    </lineage>
</organism>
<evidence type="ECO:0000256" key="3">
    <source>
        <dbReference type="ARBA" id="ARBA00022741"/>
    </source>
</evidence>
<dbReference type="Gene3D" id="3.40.50.300">
    <property type="entry name" value="P-loop containing nucleotide triphosphate hydrolases"/>
    <property type="match status" value="1"/>
</dbReference>
<dbReference type="EMBL" id="RBZY01000059">
    <property type="protein sequence ID" value="RWR16312.1"/>
    <property type="molecule type" value="Genomic_DNA"/>
</dbReference>
<proteinExistence type="inferred from homology"/>
<keyword evidence="3" id="KW-0547">Nucleotide-binding</keyword>
<keyword evidence="4 7" id="KW-0067">ATP-binding</keyword>
<dbReference type="OrthoDB" id="5296765at2"/>
<dbReference type="PANTHER" id="PTHR42734">
    <property type="entry name" value="METAL TRANSPORT SYSTEM ATP-BINDING PROTEIN TM_0124-RELATED"/>
    <property type="match status" value="1"/>
</dbReference>
<evidence type="ECO:0000259" key="6">
    <source>
        <dbReference type="PROSITE" id="PS50893"/>
    </source>
</evidence>
<dbReference type="Pfam" id="PF00005">
    <property type="entry name" value="ABC_tran"/>
    <property type="match status" value="1"/>
</dbReference>
<protein>
    <submittedName>
        <fullName evidence="7">ATP-binding cassette domain-containing protein</fullName>
    </submittedName>
</protein>
<dbReference type="AlphaFoldDB" id="A0A3S3LHE6"/>
<comment type="caution">
    <text evidence="7">The sequence shown here is derived from an EMBL/GenBank/DDBJ whole genome shotgun (WGS) entry which is preliminary data.</text>
</comment>
<dbReference type="Proteomes" id="UP000285970">
    <property type="component" value="Unassembled WGS sequence"/>
</dbReference>
<comment type="similarity">
    <text evidence="1">Belongs to the ABC transporter superfamily.</text>
</comment>
<feature type="region of interest" description="Disordered" evidence="5">
    <location>
        <begin position="216"/>
        <end position="238"/>
    </location>
</feature>
<sequence length="238" mass="25114">MPPTPHPAPRAELRGIRVDLGETRAVADVDLDIARHRLTVIVGANGSGKSTLVEVLAGARTPTAGNVRVDARARAFVPQRTAVAERLPLTVRDVVSVGAWARVGMVRRLGRDGAAAIDDALRRVDMTALQRRPFAALSGGQRQRALLAQGLARGADLLVLDEPTTALDATSAALIRHAITAETTRGATVVCVSHDDRLIAEADVVVRMEAGRIVGRQESGQKREKPRSPGAFAGVGGE</sequence>
<dbReference type="NCBIfam" id="NF040873">
    <property type="entry name" value="AztA"/>
    <property type="match status" value="1"/>
</dbReference>
<dbReference type="PROSITE" id="PS00211">
    <property type="entry name" value="ABC_TRANSPORTER_1"/>
    <property type="match status" value="1"/>
</dbReference>
<dbReference type="PANTHER" id="PTHR42734:SF5">
    <property type="entry name" value="IRON TRANSPORT SYSTEM ATP-BINDING PROTEIN HI_0361-RELATED"/>
    <property type="match status" value="1"/>
</dbReference>
<dbReference type="GO" id="GO:0016887">
    <property type="term" value="F:ATP hydrolysis activity"/>
    <property type="evidence" value="ECO:0007669"/>
    <property type="project" value="InterPro"/>
</dbReference>
<feature type="domain" description="ABC transporter" evidence="6">
    <location>
        <begin position="11"/>
        <end position="235"/>
    </location>
</feature>
<dbReference type="GO" id="GO:0005524">
    <property type="term" value="F:ATP binding"/>
    <property type="evidence" value="ECO:0007669"/>
    <property type="project" value="UniProtKB-KW"/>
</dbReference>
<dbReference type="SUPFAM" id="SSF52540">
    <property type="entry name" value="P-loop containing nucleoside triphosphate hydrolases"/>
    <property type="match status" value="1"/>
</dbReference>
<name>A0A3S3LHE6_9MICO</name>
<gene>
    <name evidence="7" type="ORF">D8Y23_13805</name>
</gene>
<evidence type="ECO:0000256" key="5">
    <source>
        <dbReference type="SAM" id="MobiDB-lite"/>
    </source>
</evidence>
<dbReference type="SMART" id="SM00382">
    <property type="entry name" value="AAA"/>
    <property type="match status" value="1"/>
</dbReference>
<dbReference type="InterPro" id="IPR047748">
    <property type="entry name" value="AztA-like"/>
</dbReference>
<reference evidence="7 8" key="1">
    <citation type="journal article" date="2018" name="Front. Microbiol.">
        <title>Novel Insights Into Bacterial Dimethylsulfoniopropionate Catabolism in the East China Sea.</title>
        <authorList>
            <person name="Liu J."/>
            <person name="Liu J."/>
            <person name="Zhang S.H."/>
            <person name="Liang J."/>
            <person name="Lin H."/>
            <person name="Song D."/>
            <person name="Yang G.P."/>
            <person name="Todd J.D."/>
            <person name="Zhang X.H."/>
        </authorList>
    </citation>
    <scope>NUCLEOTIDE SEQUENCE [LARGE SCALE GENOMIC DNA]</scope>
    <source>
        <strain evidence="7 8">ZYFD042</strain>
    </source>
</reference>
<dbReference type="InterPro" id="IPR017871">
    <property type="entry name" value="ABC_transporter-like_CS"/>
</dbReference>
<dbReference type="InterPro" id="IPR003593">
    <property type="entry name" value="AAA+_ATPase"/>
</dbReference>
<dbReference type="InterPro" id="IPR003439">
    <property type="entry name" value="ABC_transporter-like_ATP-bd"/>
</dbReference>
<dbReference type="RefSeq" id="WP_128218674.1">
    <property type="nucleotide sequence ID" value="NZ_RBZY01000059.1"/>
</dbReference>
<dbReference type="PROSITE" id="PS50893">
    <property type="entry name" value="ABC_TRANSPORTER_2"/>
    <property type="match status" value="1"/>
</dbReference>
<dbReference type="InterPro" id="IPR050153">
    <property type="entry name" value="Metal_Ion_Import_ABC"/>
</dbReference>
<evidence type="ECO:0000313" key="7">
    <source>
        <dbReference type="EMBL" id="RWR16312.1"/>
    </source>
</evidence>
<keyword evidence="2" id="KW-0813">Transport</keyword>
<evidence type="ECO:0000313" key="8">
    <source>
        <dbReference type="Proteomes" id="UP000285970"/>
    </source>
</evidence>
<dbReference type="InterPro" id="IPR027417">
    <property type="entry name" value="P-loop_NTPase"/>
</dbReference>
<evidence type="ECO:0000256" key="2">
    <source>
        <dbReference type="ARBA" id="ARBA00022448"/>
    </source>
</evidence>
<accession>A0A3S3LHE6</accession>
<evidence type="ECO:0000256" key="4">
    <source>
        <dbReference type="ARBA" id="ARBA00022840"/>
    </source>
</evidence>
<evidence type="ECO:0000256" key="1">
    <source>
        <dbReference type="ARBA" id="ARBA00005417"/>
    </source>
</evidence>